<dbReference type="EMBL" id="BANC01000087">
    <property type="protein sequence ID" value="GAN81240.1"/>
    <property type="molecule type" value="Genomic_DNA"/>
</dbReference>
<dbReference type="STRING" id="1120923.SAMN02746095_01381"/>
<keyword evidence="4" id="KW-1185">Reference proteome</keyword>
<evidence type="ECO:0000259" key="2">
    <source>
        <dbReference type="PROSITE" id="PS50911"/>
    </source>
</evidence>
<feature type="domain" description="Peptidase C51" evidence="2">
    <location>
        <begin position="1"/>
        <end position="121"/>
    </location>
</feature>
<feature type="region of interest" description="Disordered" evidence="1">
    <location>
        <begin position="157"/>
        <end position="179"/>
    </location>
</feature>
<organism evidence="3 4">
    <name type="scientific">Acidocella aminolytica 101 = DSM 11237</name>
    <dbReference type="NCBI Taxonomy" id="1120923"/>
    <lineage>
        <taxon>Bacteria</taxon>
        <taxon>Pseudomonadati</taxon>
        <taxon>Pseudomonadota</taxon>
        <taxon>Alphaproteobacteria</taxon>
        <taxon>Acetobacterales</taxon>
        <taxon>Acidocellaceae</taxon>
        <taxon>Acidocella</taxon>
    </lineage>
</organism>
<dbReference type="InterPro" id="IPR038765">
    <property type="entry name" value="Papain-like_cys_pep_sf"/>
</dbReference>
<dbReference type="Gene3D" id="3.90.1720.10">
    <property type="entry name" value="endopeptidase domain like (from Nostoc punctiforme)"/>
    <property type="match status" value="1"/>
</dbReference>
<accession>A0A0D6PHJ7</accession>
<protein>
    <recommendedName>
        <fullName evidence="2">Peptidase C51 domain-containing protein</fullName>
    </recommendedName>
</protein>
<dbReference type="PROSITE" id="PS50911">
    <property type="entry name" value="CHAP"/>
    <property type="match status" value="1"/>
</dbReference>
<dbReference type="AlphaFoldDB" id="A0A0D6PHJ7"/>
<reference evidence="3 4" key="1">
    <citation type="submission" date="2012-11" db="EMBL/GenBank/DDBJ databases">
        <title>Whole genome sequence of Acidocella aminolytica 101 = DSM 11237.</title>
        <authorList>
            <person name="Azuma Y."/>
            <person name="Higashiura N."/>
            <person name="Hirakawa H."/>
            <person name="Matsushita K."/>
        </authorList>
    </citation>
    <scope>NUCLEOTIDE SEQUENCE [LARGE SCALE GENOMIC DNA]</scope>
    <source>
        <strain evidence="4">101 / DSM 11237</strain>
    </source>
</reference>
<evidence type="ECO:0000313" key="3">
    <source>
        <dbReference type="EMBL" id="GAN81240.1"/>
    </source>
</evidence>
<proteinExistence type="predicted"/>
<dbReference type="Proteomes" id="UP000032668">
    <property type="component" value="Unassembled WGS sequence"/>
</dbReference>
<evidence type="ECO:0000256" key="1">
    <source>
        <dbReference type="SAM" id="MobiDB-lite"/>
    </source>
</evidence>
<evidence type="ECO:0000313" key="4">
    <source>
        <dbReference type="Proteomes" id="UP000032668"/>
    </source>
</evidence>
<dbReference type="InterPro" id="IPR007921">
    <property type="entry name" value="CHAP_dom"/>
</dbReference>
<name>A0A0D6PHJ7_9PROT</name>
<dbReference type="Pfam" id="PF05257">
    <property type="entry name" value="CHAP"/>
    <property type="match status" value="1"/>
</dbReference>
<dbReference type="SUPFAM" id="SSF54001">
    <property type="entry name" value="Cysteine proteinases"/>
    <property type="match status" value="1"/>
</dbReference>
<sequence length="179" mass="19771">MHYVSHTRYSEHQRIEAEFRHSRLQCVPYAREVSHIDITGDAFLWWAKAAGRYARGNTPHVGAVLNFRPIHRMPLGHVAVVTAVLDSRTILVTQANWVPGTITNDVTVQDVSPDNNWTEVRVELGNSSALGSIYPTYGFIYKSAPIETVIARNGGSGNEVAEAPVSRPVAAEAPNRNLQ</sequence>
<comment type="caution">
    <text evidence="3">The sequence shown here is derived from an EMBL/GenBank/DDBJ whole genome shotgun (WGS) entry which is preliminary data.</text>
</comment>
<gene>
    <name evidence="3" type="ORF">Aam_089_033</name>
</gene>